<feature type="compositionally biased region" description="Acidic residues" evidence="1">
    <location>
        <begin position="13"/>
        <end position="25"/>
    </location>
</feature>
<accession>A0A495XZM7</accession>
<dbReference type="PANTHER" id="PTHR39639">
    <property type="entry name" value="CHROMOSOME 16, WHOLE GENOME SHOTGUN SEQUENCE"/>
    <property type="match status" value="1"/>
</dbReference>
<reference evidence="3 4" key="1">
    <citation type="submission" date="2018-10" db="EMBL/GenBank/DDBJ databases">
        <title>Sequencing the genomes of 1000 actinobacteria strains.</title>
        <authorList>
            <person name="Klenk H.-P."/>
        </authorList>
    </citation>
    <scope>NUCLEOTIDE SEQUENCE [LARGE SCALE GENOMIC DNA]</scope>
    <source>
        <strain evidence="3 4">DSM 44267</strain>
    </source>
</reference>
<gene>
    <name evidence="3" type="ORF">DFJ68_2208</name>
</gene>
<sequence length="388" mass="43636">MSEDPNVTSEAYVDVEAEDDEAEDYEPSKEQAEALDLSADERKLVTQPYDLGVKSISTDIQNGRIKLSIEYQRKYVWDSGKASRLIESLLLNVPIPVCYFAEDENGSYEVIDGLQRLTTIKNYLEGHFALSGLSVLSELDGKKFSELAPRDQRRLENRTIRCIVITEDSNPDIKFDVFERLNTGAATLTAQELRNSVYRGSFNDALKVLATKGYFIDLLGTSSNRRMDFEELILRFFSLTEGLQAYKPPLRQFLNTYMRTNRSLTPEGRLETLFEHTCRTVHDVLGSAPFRVPGSKNVVNKAMFDAFMVPFAFAELDGIDEAKKAELRGLVQDIVGEEEFRTAIGRATADRQRMLYRVGVVADRLRSSGVRVNLPEGLGLPDSPSAKS</sequence>
<proteinExistence type="predicted"/>
<dbReference type="Proteomes" id="UP000278440">
    <property type="component" value="Unassembled WGS sequence"/>
</dbReference>
<feature type="region of interest" description="Disordered" evidence="1">
    <location>
        <begin position="1"/>
        <end position="32"/>
    </location>
</feature>
<evidence type="ECO:0000313" key="4">
    <source>
        <dbReference type="Proteomes" id="UP000278440"/>
    </source>
</evidence>
<feature type="domain" description="GmrSD restriction endonucleases N-terminal" evidence="2">
    <location>
        <begin position="67"/>
        <end position="198"/>
    </location>
</feature>
<comment type="caution">
    <text evidence="3">The sequence shown here is derived from an EMBL/GenBank/DDBJ whole genome shotgun (WGS) entry which is preliminary data.</text>
</comment>
<evidence type="ECO:0000256" key="1">
    <source>
        <dbReference type="SAM" id="MobiDB-lite"/>
    </source>
</evidence>
<keyword evidence="4" id="KW-1185">Reference proteome</keyword>
<name>A0A495XZM7_9MICO</name>
<dbReference type="EMBL" id="RBXT01000001">
    <property type="protein sequence ID" value="RKT78759.1"/>
    <property type="molecule type" value="Genomic_DNA"/>
</dbReference>
<protein>
    <submittedName>
        <fullName evidence="3">Uncharacterized protein DUF262</fullName>
    </submittedName>
</protein>
<dbReference type="AlphaFoldDB" id="A0A495XZM7"/>
<organism evidence="3 4">
    <name type="scientific">Terracoccus luteus</name>
    <dbReference type="NCBI Taxonomy" id="53356"/>
    <lineage>
        <taxon>Bacteria</taxon>
        <taxon>Bacillati</taxon>
        <taxon>Actinomycetota</taxon>
        <taxon>Actinomycetes</taxon>
        <taxon>Micrococcales</taxon>
        <taxon>Intrasporangiaceae</taxon>
        <taxon>Terracoccus</taxon>
    </lineage>
</organism>
<dbReference type="InterPro" id="IPR004919">
    <property type="entry name" value="GmrSD_N"/>
</dbReference>
<dbReference type="Pfam" id="PF03235">
    <property type="entry name" value="GmrSD_N"/>
    <property type="match status" value="1"/>
</dbReference>
<evidence type="ECO:0000259" key="2">
    <source>
        <dbReference type="Pfam" id="PF03235"/>
    </source>
</evidence>
<dbReference type="PANTHER" id="PTHR39639:SF1">
    <property type="entry name" value="DUF262 DOMAIN-CONTAINING PROTEIN"/>
    <property type="match status" value="1"/>
</dbReference>
<evidence type="ECO:0000313" key="3">
    <source>
        <dbReference type="EMBL" id="RKT78759.1"/>
    </source>
</evidence>